<accession>A0ACB8U0A9</accession>
<organism evidence="1 2">
    <name type="scientific">Irpex rosettiformis</name>
    <dbReference type="NCBI Taxonomy" id="378272"/>
    <lineage>
        <taxon>Eukaryota</taxon>
        <taxon>Fungi</taxon>
        <taxon>Dikarya</taxon>
        <taxon>Basidiomycota</taxon>
        <taxon>Agaricomycotina</taxon>
        <taxon>Agaricomycetes</taxon>
        <taxon>Polyporales</taxon>
        <taxon>Irpicaceae</taxon>
        <taxon>Irpex</taxon>
    </lineage>
</organism>
<sequence length="544" mass="57832">MSLKSPEPTVAEVARTADEELLASLGYKQEFKREFSGLETFGIAFSIIGLLPSIASVLFYSIPNGGPASMVWGWAVASLFILFVGMSMGELASAAPTSGGLYFWTHSLSSPKYRNILAWIVGYANTVGSVSAIASIDWGCAVQIMAAASIGSLDENGNETFTATNAQLFGAYACVVLTHAVICCLGTKVLARLQSVYVGLNVLLCLAVIIALPAATPSEFKNSASYAFGDFSNLSGWPNGFAFILGFQAPLWTICSFDSSVHISEEASNAAVAVPWAITGAIFIAGVLGWAINLALAFCMGTDLESIIGSPQPMAQIFLNSFGKKGALAIWAIIVVVQYMMGSSMVLAASRQSFAFARDGALPFSSWLYRMNGFTGTPVNTVWFTCGFAILLGLLAFAGSQAINAVFALSVVALYIAYAIPIAARYLGENSFKPGPFSLGVFSFPCAFISVLWMLFMGIVLLFPGSPGANTQGMNYASVVLFGTLILSLVWYWFPVYGGVHWFTGPVPTVDKGKGVEGNEQDERGSVDEIVVEYAGKDGKEREV</sequence>
<dbReference type="Proteomes" id="UP001055072">
    <property type="component" value="Unassembled WGS sequence"/>
</dbReference>
<gene>
    <name evidence="1" type="ORF">BDY19DRAFT_892678</name>
</gene>
<evidence type="ECO:0000313" key="2">
    <source>
        <dbReference type="Proteomes" id="UP001055072"/>
    </source>
</evidence>
<name>A0ACB8U0A9_9APHY</name>
<keyword evidence="2" id="KW-1185">Reference proteome</keyword>
<protein>
    <submittedName>
        <fullName evidence="1">APC amino acid permease</fullName>
    </submittedName>
</protein>
<comment type="caution">
    <text evidence="1">The sequence shown here is derived from an EMBL/GenBank/DDBJ whole genome shotgun (WGS) entry which is preliminary data.</text>
</comment>
<reference evidence="1" key="1">
    <citation type="journal article" date="2021" name="Environ. Microbiol.">
        <title>Gene family expansions and transcriptome signatures uncover fungal adaptations to wood decay.</title>
        <authorList>
            <person name="Hage H."/>
            <person name="Miyauchi S."/>
            <person name="Viragh M."/>
            <person name="Drula E."/>
            <person name="Min B."/>
            <person name="Chaduli D."/>
            <person name="Navarro D."/>
            <person name="Favel A."/>
            <person name="Norest M."/>
            <person name="Lesage-Meessen L."/>
            <person name="Balint B."/>
            <person name="Merenyi Z."/>
            <person name="de Eugenio L."/>
            <person name="Morin E."/>
            <person name="Martinez A.T."/>
            <person name="Baldrian P."/>
            <person name="Stursova M."/>
            <person name="Martinez M.J."/>
            <person name="Novotny C."/>
            <person name="Magnuson J.K."/>
            <person name="Spatafora J.W."/>
            <person name="Maurice S."/>
            <person name="Pangilinan J."/>
            <person name="Andreopoulos W."/>
            <person name="LaButti K."/>
            <person name="Hundley H."/>
            <person name="Na H."/>
            <person name="Kuo A."/>
            <person name="Barry K."/>
            <person name="Lipzen A."/>
            <person name="Henrissat B."/>
            <person name="Riley R."/>
            <person name="Ahrendt S."/>
            <person name="Nagy L.G."/>
            <person name="Grigoriev I.V."/>
            <person name="Martin F."/>
            <person name="Rosso M.N."/>
        </authorList>
    </citation>
    <scope>NUCLEOTIDE SEQUENCE</scope>
    <source>
        <strain evidence="1">CBS 384.51</strain>
    </source>
</reference>
<dbReference type="EMBL" id="MU274917">
    <property type="protein sequence ID" value="KAI0087656.1"/>
    <property type="molecule type" value="Genomic_DNA"/>
</dbReference>
<evidence type="ECO:0000313" key="1">
    <source>
        <dbReference type="EMBL" id="KAI0087656.1"/>
    </source>
</evidence>
<proteinExistence type="predicted"/>